<feature type="domain" description="Flavodoxin-like fold" evidence="7">
    <location>
        <begin position="3"/>
        <end position="205"/>
    </location>
</feature>
<dbReference type="GO" id="GO:0016652">
    <property type="term" value="F:oxidoreductase activity, acting on NAD(P)H as acceptor"/>
    <property type="evidence" value="ECO:0007669"/>
    <property type="project" value="UniProtKB-UniRule"/>
</dbReference>
<dbReference type="InterPro" id="IPR050104">
    <property type="entry name" value="FMN-dep_NADH:Q_OxRdtase_AzoR1"/>
</dbReference>
<evidence type="ECO:0000256" key="6">
    <source>
        <dbReference type="HAMAP-Rule" id="MF_01216"/>
    </source>
</evidence>
<comment type="caution">
    <text evidence="6">Lacks conserved residue(s) required for the propagation of feature annotation.</text>
</comment>
<keyword evidence="4 6" id="KW-0520">NAD</keyword>
<comment type="cofactor">
    <cofactor evidence="6">
        <name>FMN</name>
        <dbReference type="ChEBI" id="CHEBI:58210"/>
    </cofactor>
    <text evidence="6">Binds 1 FMN per subunit.</text>
</comment>
<dbReference type="GO" id="GO:0010181">
    <property type="term" value="F:FMN binding"/>
    <property type="evidence" value="ECO:0007669"/>
    <property type="project" value="UniProtKB-UniRule"/>
</dbReference>
<evidence type="ECO:0000256" key="2">
    <source>
        <dbReference type="ARBA" id="ARBA00022643"/>
    </source>
</evidence>
<dbReference type="PANTHER" id="PTHR43741">
    <property type="entry name" value="FMN-DEPENDENT NADH-AZOREDUCTASE 1"/>
    <property type="match status" value="1"/>
</dbReference>
<dbReference type="EMBL" id="JMIR01000039">
    <property type="protein sequence ID" value="KEO81364.1"/>
    <property type="molecule type" value="Genomic_DNA"/>
</dbReference>
<protein>
    <recommendedName>
        <fullName evidence="6">FMN dependent NADH:quinone oxidoreductase</fullName>
        <ecNumber evidence="6">1.6.5.-</ecNumber>
    </recommendedName>
    <alternativeName>
        <fullName evidence="6">Azo-dye reductase</fullName>
    </alternativeName>
    <alternativeName>
        <fullName evidence="6">FMN-dependent NADH-azo compound oxidoreductase</fullName>
    </alternativeName>
    <alternativeName>
        <fullName evidence="6">FMN-dependent NADH-azoreductase</fullName>
        <ecNumber evidence="6">1.7.1.17</ecNumber>
    </alternativeName>
</protein>
<dbReference type="InterPro" id="IPR023048">
    <property type="entry name" value="NADH:quinone_OxRdtase_FMN_depd"/>
</dbReference>
<evidence type="ECO:0000256" key="4">
    <source>
        <dbReference type="ARBA" id="ARBA00023027"/>
    </source>
</evidence>
<dbReference type="Proteomes" id="UP000027931">
    <property type="component" value="Unassembled WGS sequence"/>
</dbReference>
<dbReference type="EC" id="1.6.5.-" evidence="6"/>
<comment type="caution">
    <text evidence="8">The sequence shown here is derived from an EMBL/GenBank/DDBJ whole genome shotgun (WGS) entry which is preliminary data.</text>
</comment>
<dbReference type="RefSeq" id="WP_038093410.1">
    <property type="nucleotide sequence ID" value="NZ_JMIR01000039.1"/>
</dbReference>
<dbReference type="PANTHER" id="PTHR43741:SF7">
    <property type="entry name" value="FMN-DEPENDENT NADH:QUINONE OXIDOREDUCTASE"/>
    <property type="match status" value="1"/>
</dbReference>
<dbReference type="EC" id="1.7.1.17" evidence="6"/>
<dbReference type="eggNOG" id="COG1182">
    <property type="taxonomic scope" value="Bacteria"/>
</dbReference>
<name>A0A074LJT8_9BACL</name>
<keyword evidence="1 6" id="KW-0285">Flavoprotein</keyword>
<comment type="function">
    <text evidence="6">Quinone reductase that provides resistance to thiol-specific stress caused by electrophilic quinones.</text>
</comment>
<dbReference type="AlphaFoldDB" id="A0A074LJT8"/>
<evidence type="ECO:0000256" key="5">
    <source>
        <dbReference type="ARBA" id="ARBA00048542"/>
    </source>
</evidence>
<dbReference type="GO" id="GO:0016655">
    <property type="term" value="F:oxidoreductase activity, acting on NAD(P)H, quinone or similar compound as acceptor"/>
    <property type="evidence" value="ECO:0007669"/>
    <property type="project" value="InterPro"/>
</dbReference>
<organism evidence="8 9">
    <name type="scientific">Tumebacillus flagellatus</name>
    <dbReference type="NCBI Taxonomy" id="1157490"/>
    <lineage>
        <taxon>Bacteria</taxon>
        <taxon>Bacillati</taxon>
        <taxon>Bacillota</taxon>
        <taxon>Bacilli</taxon>
        <taxon>Bacillales</taxon>
        <taxon>Alicyclobacillaceae</taxon>
        <taxon>Tumebacillus</taxon>
    </lineage>
</organism>
<dbReference type="GO" id="GO:0009055">
    <property type="term" value="F:electron transfer activity"/>
    <property type="evidence" value="ECO:0007669"/>
    <property type="project" value="UniProtKB-UniRule"/>
</dbReference>
<reference evidence="8 9" key="1">
    <citation type="journal article" date="2013" name="Int. J. Syst. Evol. Microbiol.">
        <title>Tumebacillus flagellatus sp. nov., an alpha-amylase/pullulanase-producing bacterium isolated from cassava wastewater.</title>
        <authorList>
            <person name="Wang Q."/>
            <person name="Xie N."/>
            <person name="Qin Y."/>
            <person name="Shen N."/>
            <person name="Zhu J."/>
            <person name="Mi H."/>
            <person name="Huang R."/>
        </authorList>
    </citation>
    <scope>NUCLEOTIDE SEQUENCE [LARGE SCALE GENOMIC DNA]</scope>
    <source>
        <strain evidence="8 9">GST4</strain>
    </source>
</reference>
<sequence>MAKVLYITANPNPVAHSFGLTAGQAFVDTYREANPNDEVVHLDLYKLNIPAIDEEVMGGWGKLRSGADFSTLSAGEQAKVSRLNELVDEFVGADKYVFVTPFWNFSFPPVFKAYIDSICVAGKTFKYTEQGPIGLLSGKKALHIQASGGVYSEGPGRDLDFGNRYLATIAGFLGFSLESMFVEGQAAQPDKAEEIKAKGVEQAKALAKNF</sequence>
<dbReference type="Gene3D" id="3.40.50.360">
    <property type="match status" value="1"/>
</dbReference>
<comment type="function">
    <text evidence="6">Also exhibits azoreductase activity. Catalyzes the reductive cleavage of the azo bond in aromatic azo compounds to the corresponding amines.</text>
</comment>
<dbReference type="InterPro" id="IPR003680">
    <property type="entry name" value="Flavodoxin_fold"/>
</dbReference>
<dbReference type="NCBIfam" id="NF010075">
    <property type="entry name" value="PRK13556.1"/>
    <property type="match status" value="1"/>
</dbReference>
<proteinExistence type="inferred from homology"/>
<evidence type="ECO:0000313" key="8">
    <source>
        <dbReference type="EMBL" id="KEO81364.1"/>
    </source>
</evidence>
<comment type="catalytic activity">
    <reaction evidence="5">
        <text>N,N-dimethyl-1,4-phenylenediamine + anthranilate + 2 NAD(+) = 2-(4-dimethylaminophenyl)diazenylbenzoate + 2 NADH + 2 H(+)</text>
        <dbReference type="Rhea" id="RHEA:55872"/>
        <dbReference type="ChEBI" id="CHEBI:15378"/>
        <dbReference type="ChEBI" id="CHEBI:15783"/>
        <dbReference type="ChEBI" id="CHEBI:16567"/>
        <dbReference type="ChEBI" id="CHEBI:57540"/>
        <dbReference type="ChEBI" id="CHEBI:57945"/>
        <dbReference type="ChEBI" id="CHEBI:71579"/>
        <dbReference type="EC" id="1.7.1.17"/>
    </reaction>
    <physiologicalReaction direction="right-to-left" evidence="5">
        <dbReference type="Rhea" id="RHEA:55874"/>
    </physiologicalReaction>
</comment>
<dbReference type="SUPFAM" id="SSF52218">
    <property type="entry name" value="Flavoproteins"/>
    <property type="match status" value="1"/>
</dbReference>
<dbReference type="Pfam" id="PF02525">
    <property type="entry name" value="Flavodoxin_2"/>
    <property type="match status" value="1"/>
</dbReference>
<evidence type="ECO:0000259" key="7">
    <source>
        <dbReference type="Pfam" id="PF02525"/>
    </source>
</evidence>
<evidence type="ECO:0000313" key="9">
    <source>
        <dbReference type="Proteomes" id="UP000027931"/>
    </source>
</evidence>
<dbReference type="STRING" id="1157490.EL26_21240"/>
<keyword evidence="9" id="KW-1185">Reference proteome</keyword>
<gene>
    <name evidence="6" type="primary">azoR</name>
    <name evidence="8" type="ORF">EL26_21240</name>
</gene>
<dbReference type="InterPro" id="IPR029039">
    <property type="entry name" value="Flavoprotein-like_sf"/>
</dbReference>
<accession>A0A074LJT8</accession>
<comment type="catalytic activity">
    <reaction evidence="6">
        <text>2 a quinone + NADH + H(+) = 2 a 1,4-benzosemiquinone + NAD(+)</text>
        <dbReference type="Rhea" id="RHEA:65952"/>
        <dbReference type="ChEBI" id="CHEBI:15378"/>
        <dbReference type="ChEBI" id="CHEBI:57540"/>
        <dbReference type="ChEBI" id="CHEBI:57945"/>
        <dbReference type="ChEBI" id="CHEBI:132124"/>
        <dbReference type="ChEBI" id="CHEBI:134225"/>
    </reaction>
</comment>
<evidence type="ECO:0000256" key="3">
    <source>
        <dbReference type="ARBA" id="ARBA00023002"/>
    </source>
</evidence>
<keyword evidence="3 6" id="KW-0560">Oxidoreductase</keyword>
<dbReference type="HAMAP" id="MF_01216">
    <property type="entry name" value="Azoreductase_type1"/>
    <property type="match status" value="1"/>
</dbReference>
<dbReference type="OrthoDB" id="9805013at2"/>
<comment type="subunit">
    <text evidence="6">Homodimer.</text>
</comment>
<keyword evidence="2 6" id="KW-0288">FMN</keyword>
<comment type="similarity">
    <text evidence="6">Belongs to the azoreductase type 1 family.</text>
</comment>
<evidence type="ECO:0000256" key="1">
    <source>
        <dbReference type="ARBA" id="ARBA00022630"/>
    </source>
</evidence>